<reference evidence="5 6" key="1">
    <citation type="submission" date="2017-12" db="EMBL/GenBank/DDBJ databases">
        <title>Comparative genomics of Botrytis spp.</title>
        <authorList>
            <person name="Valero-Jimenez C.A."/>
            <person name="Tapia P."/>
            <person name="Veloso J."/>
            <person name="Silva-Moreno E."/>
            <person name="Staats M."/>
            <person name="Valdes J.H."/>
            <person name="Van Kan J.A.L."/>
        </authorList>
    </citation>
    <scope>NUCLEOTIDE SEQUENCE [LARGE SCALE GENOMIC DNA]</scope>
    <source>
        <strain evidence="5 6">MUCL435</strain>
    </source>
</reference>
<proteinExistence type="predicted"/>
<dbReference type="PANTHER" id="PTHR21310:SF13">
    <property type="entry name" value="AMINOGLYCOSIDE PHOSPHOTRANSFERASE DOMAIN-CONTAINING PROTEIN"/>
    <property type="match status" value="1"/>
</dbReference>
<dbReference type="PANTHER" id="PTHR21310">
    <property type="entry name" value="AMINOGLYCOSIDE PHOSPHOTRANSFERASE-RELATED-RELATED"/>
    <property type="match status" value="1"/>
</dbReference>
<comment type="catalytic activity">
    <reaction evidence="3">
        <text>L-seryl-[protein] + ATP = O-phospho-L-seryl-[protein] + ADP + H(+)</text>
        <dbReference type="Rhea" id="RHEA:17989"/>
        <dbReference type="Rhea" id="RHEA-COMP:9863"/>
        <dbReference type="Rhea" id="RHEA-COMP:11604"/>
        <dbReference type="ChEBI" id="CHEBI:15378"/>
        <dbReference type="ChEBI" id="CHEBI:29999"/>
        <dbReference type="ChEBI" id="CHEBI:30616"/>
        <dbReference type="ChEBI" id="CHEBI:83421"/>
        <dbReference type="ChEBI" id="CHEBI:456216"/>
        <dbReference type="EC" id="2.7.11.1"/>
    </reaction>
</comment>
<organism evidence="5 6">
    <name type="scientific">Botrytis galanthina</name>
    <dbReference type="NCBI Taxonomy" id="278940"/>
    <lineage>
        <taxon>Eukaryota</taxon>
        <taxon>Fungi</taxon>
        <taxon>Dikarya</taxon>
        <taxon>Ascomycota</taxon>
        <taxon>Pezizomycotina</taxon>
        <taxon>Leotiomycetes</taxon>
        <taxon>Helotiales</taxon>
        <taxon>Sclerotiniaceae</taxon>
        <taxon>Botrytis</taxon>
    </lineage>
</organism>
<protein>
    <recommendedName>
        <fullName evidence="1">non-specific serine/threonine protein kinase</fullName>
        <ecNumber evidence="1">2.7.11.1</ecNumber>
    </recommendedName>
</protein>
<feature type="domain" description="Aminoglycoside phosphotransferase" evidence="4">
    <location>
        <begin position="50"/>
        <end position="318"/>
    </location>
</feature>
<dbReference type="InterPro" id="IPR002575">
    <property type="entry name" value="Aminoglycoside_PTrfase"/>
</dbReference>
<comment type="caution">
    <text evidence="5">The sequence shown here is derived from an EMBL/GenBank/DDBJ whole genome shotgun (WGS) entry which is preliminary data.</text>
</comment>
<dbReference type="PROSITE" id="PS00109">
    <property type="entry name" value="PROTEIN_KINASE_TYR"/>
    <property type="match status" value="1"/>
</dbReference>
<dbReference type="AlphaFoldDB" id="A0A4S8QVE3"/>
<name>A0A4S8QVE3_9HELO</name>
<evidence type="ECO:0000259" key="4">
    <source>
        <dbReference type="Pfam" id="PF01636"/>
    </source>
</evidence>
<dbReference type="OrthoDB" id="2831558at2759"/>
<dbReference type="Pfam" id="PF01636">
    <property type="entry name" value="APH"/>
    <property type="match status" value="1"/>
</dbReference>
<gene>
    <name evidence="5" type="ORF">BGAL_0589g00010</name>
</gene>
<dbReference type="InterPro" id="IPR008266">
    <property type="entry name" value="Tyr_kinase_AS"/>
</dbReference>
<keyword evidence="6" id="KW-1185">Reference proteome</keyword>
<evidence type="ECO:0000256" key="1">
    <source>
        <dbReference type="ARBA" id="ARBA00012513"/>
    </source>
</evidence>
<evidence type="ECO:0000313" key="6">
    <source>
        <dbReference type="Proteomes" id="UP000308671"/>
    </source>
</evidence>
<sequence>MIKQNGLEWVAKTFGLEPRWTSEPDIAKVESIARKHLNLKENDFCHLSSYTEGAFNKLYKVETEGECFLVRVTLPVDPFNKTNSEVATINFIRQITDIPVPQILAFDDTNENELGFEWILMAMLPGGNLRTKWRKLSQDSKQNLVKQIVRYQAQLFRHKFSTIGNIFVTPESQLVIKGSPSSNTLSVSAKGTPQDLQQISLTPRQIVSMFFFWGDHITQDVPRGPFTNSKDWLCARLTLAITDQERILKTTDDEDEIEDAQDAKTLAEKLLKLLPSIFPTTDSIPEQSVLFHDDLSSRNILIDDDGTITGIVDWECVSTLPLWKACDFPEFLKGRERTEEPNRNQYAPDDEENVDESAADALDNEGINELYWEHLLEYESTMLRALFLDEMQKIAPEWIEESTKGAVKADFEAAVQNCDGGWSVKRITVWLDALEKGENWSLRKKLIE</sequence>
<accession>A0A4S8QVE3</accession>
<comment type="catalytic activity">
    <reaction evidence="2">
        <text>L-threonyl-[protein] + ATP = O-phospho-L-threonyl-[protein] + ADP + H(+)</text>
        <dbReference type="Rhea" id="RHEA:46608"/>
        <dbReference type="Rhea" id="RHEA-COMP:11060"/>
        <dbReference type="Rhea" id="RHEA-COMP:11605"/>
        <dbReference type="ChEBI" id="CHEBI:15378"/>
        <dbReference type="ChEBI" id="CHEBI:30013"/>
        <dbReference type="ChEBI" id="CHEBI:30616"/>
        <dbReference type="ChEBI" id="CHEBI:61977"/>
        <dbReference type="ChEBI" id="CHEBI:456216"/>
        <dbReference type="EC" id="2.7.11.1"/>
    </reaction>
</comment>
<dbReference type="Gene3D" id="3.90.1200.10">
    <property type="match status" value="1"/>
</dbReference>
<dbReference type="SUPFAM" id="SSF56112">
    <property type="entry name" value="Protein kinase-like (PK-like)"/>
    <property type="match status" value="1"/>
</dbReference>
<dbReference type="InterPro" id="IPR051678">
    <property type="entry name" value="AGP_Transferase"/>
</dbReference>
<dbReference type="Proteomes" id="UP000308671">
    <property type="component" value="Unassembled WGS sequence"/>
</dbReference>
<evidence type="ECO:0000313" key="5">
    <source>
        <dbReference type="EMBL" id="THV44714.1"/>
    </source>
</evidence>
<dbReference type="GO" id="GO:0004674">
    <property type="term" value="F:protein serine/threonine kinase activity"/>
    <property type="evidence" value="ECO:0007669"/>
    <property type="project" value="UniProtKB-EC"/>
</dbReference>
<dbReference type="InterPro" id="IPR011009">
    <property type="entry name" value="Kinase-like_dom_sf"/>
</dbReference>
<dbReference type="EC" id="2.7.11.1" evidence="1"/>
<dbReference type="EMBL" id="PQXL01000588">
    <property type="protein sequence ID" value="THV44714.1"/>
    <property type="molecule type" value="Genomic_DNA"/>
</dbReference>
<evidence type="ECO:0000256" key="3">
    <source>
        <dbReference type="ARBA" id="ARBA00048679"/>
    </source>
</evidence>
<evidence type="ECO:0000256" key="2">
    <source>
        <dbReference type="ARBA" id="ARBA00047899"/>
    </source>
</evidence>